<reference evidence="3" key="1">
    <citation type="submission" date="2023-06" db="EMBL/GenBank/DDBJ databases">
        <title>Genome-scale phylogeny and comparative genomics of the fungal order Sordariales.</title>
        <authorList>
            <consortium name="Lawrence Berkeley National Laboratory"/>
            <person name="Hensen N."/>
            <person name="Bonometti L."/>
            <person name="Westerberg I."/>
            <person name="Brannstrom I.O."/>
            <person name="Guillou S."/>
            <person name="Cros-Aarteil S."/>
            <person name="Calhoun S."/>
            <person name="Haridas S."/>
            <person name="Kuo A."/>
            <person name="Mondo S."/>
            <person name="Pangilinan J."/>
            <person name="Riley R."/>
            <person name="Labutti K."/>
            <person name="Andreopoulos B."/>
            <person name="Lipzen A."/>
            <person name="Chen C."/>
            <person name="Yanf M."/>
            <person name="Daum C."/>
            <person name="Ng V."/>
            <person name="Clum A."/>
            <person name="Steindorff A."/>
            <person name="Ohm R."/>
            <person name="Martin F."/>
            <person name="Silar P."/>
            <person name="Natvig D."/>
            <person name="Lalanne C."/>
            <person name="Gautier V."/>
            <person name="Ament-Velasquez S.L."/>
            <person name="Kruys A."/>
            <person name="Hutchinson M.I."/>
            <person name="Powell A.J."/>
            <person name="Barry K."/>
            <person name="Miller A.N."/>
            <person name="Grigoriev I.V."/>
            <person name="Debuchy R."/>
            <person name="Gladieux P."/>
            <person name="Thoren M.H."/>
            <person name="Johannesson H."/>
        </authorList>
    </citation>
    <scope>NUCLEOTIDE SEQUENCE</scope>
    <source>
        <strain evidence="3">CBS 606.72</strain>
    </source>
</reference>
<feature type="compositionally biased region" description="Polar residues" evidence="1">
    <location>
        <begin position="137"/>
        <end position="149"/>
    </location>
</feature>
<gene>
    <name evidence="3" type="ORF">B0T14DRAFT_564058</name>
</gene>
<evidence type="ECO:0000256" key="2">
    <source>
        <dbReference type="SAM" id="SignalP"/>
    </source>
</evidence>
<feature type="region of interest" description="Disordered" evidence="1">
    <location>
        <begin position="126"/>
        <end position="149"/>
    </location>
</feature>
<feature type="signal peptide" evidence="2">
    <location>
        <begin position="1"/>
        <end position="20"/>
    </location>
</feature>
<dbReference type="Proteomes" id="UP001175000">
    <property type="component" value="Unassembled WGS sequence"/>
</dbReference>
<keyword evidence="2" id="KW-0732">Signal</keyword>
<dbReference type="AlphaFoldDB" id="A0AA39WWM4"/>
<evidence type="ECO:0000313" key="4">
    <source>
        <dbReference type="Proteomes" id="UP001175000"/>
    </source>
</evidence>
<feature type="chain" id="PRO_5041430150" description="Extracellular membrane protein CFEM domain-containing protein" evidence="2">
    <location>
        <begin position="21"/>
        <end position="176"/>
    </location>
</feature>
<accession>A0AA39WWM4</accession>
<dbReference type="EMBL" id="JAULSU010000003">
    <property type="protein sequence ID" value="KAK0622620.1"/>
    <property type="molecule type" value="Genomic_DNA"/>
</dbReference>
<organism evidence="3 4">
    <name type="scientific">Immersiella caudata</name>
    <dbReference type="NCBI Taxonomy" id="314043"/>
    <lineage>
        <taxon>Eukaryota</taxon>
        <taxon>Fungi</taxon>
        <taxon>Dikarya</taxon>
        <taxon>Ascomycota</taxon>
        <taxon>Pezizomycotina</taxon>
        <taxon>Sordariomycetes</taxon>
        <taxon>Sordariomycetidae</taxon>
        <taxon>Sordariales</taxon>
        <taxon>Lasiosphaeriaceae</taxon>
        <taxon>Immersiella</taxon>
    </lineage>
</organism>
<proteinExistence type="predicted"/>
<evidence type="ECO:0000313" key="3">
    <source>
        <dbReference type="EMBL" id="KAK0622620.1"/>
    </source>
</evidence>
<sequence>MHALPTTLLALAALISETHAQKIYIDTIPEYAQLPPCAEIPLSTIVRDMNVGKCGDGGKETSFSCFCGTSSTVFNSYISEAVSSRCMPQLPDATAEALAVFDSYCHLSAVVTGNTTSGPGGQVTVTGSTSGRAVPTPTRTQTAPIPSSEGTISSMVPRGWLVSALTGLSCVLLALT</sequence>
<comment type="caution">
    <text evidence="3">The sequence shown here is derived from an EMBL/GenBank/DDBJ whole genome shotgun (WGS) entry which is preliminary data.</text>
</comment>
<evidence type="ECO:0008006" key="5">
    <source>
        <dbReference type="Google" id="ProtNLM"/>
    </source>
</evidence>
<keyword evidence="4" id="KW-1185">Reference proteome</keyword>
<evidence type="ECO:0000256" key="1">
    <source>
        <dbReference type="SAM" id="MobiDB-lite"/>
    </source>
</evidence>
<name>A0AA39WWM4_9PEZI</name>
<protein>
    <recommendedName>
        <fullName evidence="5">Extracellular membrane protein CFEM domain-containing protein</fullName>
    </recommendedName>
</protein>